<feature type="transmembrane region" description="Helical" evidence="1">
    <location>
        <begin position="227"/>
        <end position="243"/>
    </location>
</feature>
<dbReference type="InterPro" id="IPR050623">
    <property type="entry name" value="Glucan_succinyl_AcylTrfase"/>
</dbReference>
<keyword evidence="3" id="KW-0808">Transferase</keyword>
<feature type="transmembrane region" description="Helical" evidence="1">
    <location>
        <begin position="323"/>
        <end position="342"/>
    </location>
</feature>
<feature type="transmembrane region" description="Helical" evidence="1">
    <location>
        <begin position="100"/>
        <end position="121"/>
    </location>
</feature>
<keyword evidence="1" id="KW-1133">Transmembrane helix</keyword>
<organism evidence="3 4">
    <name type="scientific">Chitinophaga pollutisoli</name>
    <dbReference type="NCBI Taxonomy" id="3133966"/>
    <lineage>
        <taxon>Bacteria</taxon>
        <taxon>Pseudomonadati</taxon>
        <taxon>Bacteroidota</taxon>
        <taxon>Chitinophagia</taxon>
        <taxon>Chitinophagales</taxon>
        <taxon>Chitinophagaceae</taxon>
        <taxon>Chitinophaga</taxon>
    </lineage>
</organism>
<feature type="transmembrane region" description="Helical" evidence="1">
    <location>
        <begin position="60"/>
        <end position="80"/>
    </location>
</feature>
<dbReference type="GO" id="GO:0016746">
    <property type="term" value="F:acyltransferase activity"/>
    <property type="evidence" value="ECO:0007669"/>
    <property type="project" value="UniProtKB-KW"/>
</dbReference>
<evidence type="ECO:0000313" key="4">
    <source>
        <dbReference type="Proteomes" id="UP001485459"/>
    </source>
</evidence>
<dbReference type="InterPro" id="IPR002656">
    <property type="entry name" value="Acyl_transf_3_dom"/>
</dbReference>
<gene>
    <name evidence="3" type="ORF">WJU16_00215</name>
</gene>
<proteinExistence type="predicted"/>
<evidence type="ECO:0000256" key="1">
    <source>
        <dbReference type="SAM" id="Phobius"/>
    </source>
</evidence>
<feature type="transmembrane region" description="Helical" evidence="1">
    <location>
        <begin position="255"/>
        <end position="273"/>
    </location>
</feature>
<keyword evidence="1" id="KW-0812">Transmembrane</keyword>
<reference evidence="4" key="1">
    <citation type="submission" date="2024-03" db="EMBL/GenBank/DDBJ databases">
        <title>Chitinophaga horti sp. nov., isolated from garden soil.</title>
        <authorList>
            <person name="Lee D.S."/>
            <person name="Han D.M."/>
            <person name="Baek J.H."/>
            <person name="Choi D.G."/>
            <person name="Jeon J.H."/>
            <person name="Jeon C.O."/>
        </authorList>
    </citation>
    <scope>NUCLEOTIDE SEQUENCE [LARGE SCALE GENOMIC DNA]</scope>
    <source>
        <strain evidence="4">GPA1</strain>
    </source>
</reference>
<dbReference type="PANTHER" id="PTHR36927:SF1">
    <property type="entry name" value="MDO-LIKE PROTEIN"/>
    <property type="match status" value="1"/>
</dbReference>
<evidence type="ECO:0000313" key="3">
    <source>
        <dbReference type="EMBL" id="WZN41461.1"/>
    </source>
</evidence>
<feature type="transmembrane region" description="Helical" evidence="1">
    <location>
        <begin position="193"/>
        <end position="215"/>
    </location>
</feature>
<feature type="transmembrane region" description="Helical" evidence="1">
    <location>
        <begin position="354"/>
        <end position="372"/>
    </location>
</feature>
<protein>
    <submittedName>
        <fullName evidence="3">Acyltransferase family protein</fullName>
    </submittedName>
</protein>
<accession>A0ABZ2YNW4</accession>
<dbReference type="EMBL" id="CP149822">
    <property type="protein sequence ID" value="WZN41461.1"/>
    <property type="molecule type" value="Genomic_DNA"/>
</dbReference>
<sequence>MSHTAHKTSGGMGRISSMDALRALAMFLGVGLHAAMPYTWHPFKGLYHDPYYTDITYDYIFFFIHIFRMQLFYVIAGFFFRLLLLKIGTQPFIRHRVQRIIIPFVVGLFTILPLTYLPAAVARVSAAGMGFGMEGITAVLKDIFTWRGPLHLWFLYYLSILYAAGLVIRQVMQAPALREWKGTKYLQGGFSPGGFLVLMALASYMSLWMFASPFVEYAPGLVPKVSFLAYYGIFFYAGWVLHHHMQRIFPLLKRYAVPFTVAGVVVGAFAGWVKIDPGAPEMGRALLQACATVSTMCLVTGVAGVFLRWVNAERPAVRYLSDASYWVYLIHVGLLGGVQLFIGDFPVWGPAKYATALAVTVGVSLLTYQWWVRYTIIGFYLHGPRKRPAAGLPTEANVSGGQPVI</sequence>
<dbReference type="PANTHER" id="PTHR36927">
    <property type="entry name" value="BLR4337 PROTEIN"/>
    <property type="match status" value="1"/>
</dbReference>
<keyword evidence="3" id="KW-0012">Acyltransferase</keyword>
<feature type="transmembrane region" description="Helical" evidence="1">
    <location>
        <begin position="21"/>
        <end position="40"/>
    </location>
</feature>
<feature type="transmembrane region" description="Helical" evidence="1">
    <location>
        <begin position="285"/>
        <end position="311"/>
    </location>
</feature>
<keyword evidence="4" id="KW-1185">Reference proteome</keyword>
<dbReference type="Proteomes" id="UP001485459">
    <property type="component" value="Chromosome"/>
</dbReference>
<feature type="domain" description="Acyltransferase 3" evidence="2">
    <location>
        <begin position="16"/>
        <end position="368"/>
    </location>
</feature>
<evidence type="ECO:0000259" key="2">
    <source>
        <dbReference type="Pfam" id="PF01757"/>
    </source>
</evidence>
<dbReference type="RefSeq" id="WP_341836310.1">
    <property type="nucleotide sequence ID" value="NZ_CP149822.1"/>
</dbReference>
<dbReference type="Pfam" id="PF01757">
    <property type="entry name" value="Acyl_transf_3"/>
    <property type="match status" value="1"/>
</dbReference>
<keyword evidence="1" id="KW-0472">Membrane</keyword>
<name>A0ABZ2YNW4_9BACT</name>
<feature type="transmembrane region" description="Helical" evidence="1">
    <location>
        <begin position="154"/>
        <end position="172"/>
    </location>
</feature>